<name>A0A1C6RV09_9ACTN</name>
<sequence>MEVTGTGFRAVPTGLDAAVAELTGSADRLTAIHGQLHTPAIDGKAFGLVPQSQRAMQAHGTSLQLSSAELESAATQTRRLATGVTAAVTNYRRGDTQASQAFRQLLGALAGGTTLAAGGAAAPAGTAPFDARIAANRSAITAELAAERQRLATYQTQFTGDPAVDHQLRESITRSQARIDLYENVIAEHRKILSFDPSGDGSMVELVGNIDAGTRNVAVFVPGTTSELANFERYHDGAVGFVDAAPRRDLAMVVWMDGDLPSNLFPQAPSASYADDLGPRLADFSRQLRAEIAGSAAAGNDVQVTFAGHSYGGAVVGTAEQHGLDADRILHIESAGMGHHVDGPEDLRPAQPDVQRYSMTAPGDPIAWIRDINIGNWGHGADPDEFPGVIRLETGNYADGRPLEGVSAHSDVLTYHSDAWWNIYQVFTNGPLVTVPSLP</sequence>
<dbReference type="GO" id="GO:0016787">
    <property type="term" value="F:hydrolase activity"/>
    <property type="evidence" value="ECO:0007669"/>
    <property type="project" value="UniProtKB-KW"/>
</dbReference>
<keyword evidence="3" id="KW-1185">Reference proteome</keyword>
<evidence type="ECO:0000313" key="2">
    <source>
        <dbReference type="EMBL" id="SCL20964.1"/>
    </source>
</evidence>
<keyword evidence="2" id="KW-0378">Hydrolase</keyword>
<dbReference type="Pfam" id="PF06259">
    <property type="entry name" value="Abhydrolase_8"/>
    <property type="match status" value="1"/>
</dbReference>
<dbReference type="AlphaFoldDB" id="A0A1C6RV09"/>
<proteinExistence type="predicted"/>
<dbReference type="ESTHER" id="9actn-a0a1c6rv09">
    <property type="family name" value="Duf_1023"/>
</dbReference>
<feature type="domain" description="DUF1023" evidence="1">
    <location>
        <begin position="196"/>
        <end position="367"/>
    </location>
</feature>
<dbReference type="SUPFAM" id="SSF53474">
    <property type="entry name" value="alpha/beta-Hydrolases"/>
    <property type="match status" value="1"/>
</dbReference>
<evidence type="ECO:0000313" key="3">
    <source>
        <dbReference type="Proteomes" id="UP000198959"/>
    </source>
</evidence>
<dbReference type="STRING" id="145854.GA0074692_1041"/>
<protein>
    <submittedName>
        <fullName evidence="2">Alpha/beta hydrolase</fullName>
    </submittedName>
</protein>
<accession>A0A1C6RV09</accession>
<dbReference type="Proteomes" id="UP000198959">
    <property type="component" value="Unassembled WGS sequence"/>
</dbReference>
<dbReference type="OrthoDB" id="5170249at2"/>
<evidence type="ECO:0000259" key="1">
    <source>
        <dbReference type="Pfam" id="PF06259"/>
    </source>
</evidence>
<dbReference type="EMBL" id="FMHW01000002">
    <property type="protein sequence ID" value="SCL20964.1"/>
    <property type="molecule type" value="Genomic_DNA"/>
</dbReference>
<gene>
    <name evidence="2" type="ORF">GA0074692_1041</name>
</gene>
<organism evidence="2 3">
    <name type="scientific">Micromonospora pallida</name>
    <dbReference type="NCBI Taxonomy" id="145854"/>
    <lineage>
        <taxon>Bacteria</taxon>
        <taxon>Bacillati</taxon>
        <taxon>Actinomycetota</taxon>
        <taxon>Actinomycetes</taxon>
        <taxon>Micromonosporales</taxon>
        <taxon>Micromonosporaceae</taxon>
        <taxon>Micromonospora</taxon>
    </lineage>
</organism>
<dbReference type="InterPro" id="IPR010427">
    <property type="entry name" value="DUF1023"/>
</dbReference>
<dbReference type="InterPro" id="IPR029058">
    <property type="entry name" value="AB_hydrolase_fold"/>
</dbReference>
<reference evidence="3" key="1">
    <citation type="submission" date="2016-06" db="EMBL/GenBank/DDBJ databases">
        <authorList>
            <person name="Varghese N."/>
            <person name="Submissions Spin"/>
        </authorList>
    </citation>
    <scope>NUCLEOTIDE SEQUENCE [LARGE SCALE GENOMIC DNA]</scope>
    <source>
        <strain evidence="3">DSM 43817</strain>
    </source>
</reference>
<dbReference type="RefSeq" id="WP_091639882.1">
    <property type="nucleotide sequence ID" value="NZ_FMHW01000002.1"/>
</dbReference>